<feature type="non-terminal residue" evidence="1">
    <location>
        <position position="1"/>
    </location>
</feature>
<dbReference type="SUPFAM" id="SSF53850">
    <property type="entry name" value="Periplasmic binding protein-like II"/>
    <property type="match status" value="1"/>
</dbReference>
<dbReference type="InterPro" id="IPR006059">
    <property type="entry name" value="SBP"/>
</dbReference>
<evidence type="ECO:0008006" key="2">
    <source>
        <dbReference type="Google" id="ProtNLM"/>
    </source>
</evidence>
<gene>
    <name evidence="1" type="ORF">S01H1_11354</name>
</gene>
<accession>X0SU69</accession>
<organism evidence="1">
    <name type="scientific">marine sediment metagenome</name>
    <dbReference type="NCBI Taxonomy" id="412755"/>
    <lineage>
        <taxon>unclassified sequences</taxon>
        <taxon>metagenomes</taxon>
        <taxon>ecological metagenomes</taxon>
    </lineage>
</organism>
<proteinExistence type="predicted"/>
<protein>
    <recommendedName>
        <fullName evidence="2">Extracellular solute-binding protein</fullName>
    </recommendedName>
</protein>
<dbReference type="AlphaFoldDB" id="X0SU69"/>
<dbReference type="EMBL" id="BARS01005788">
    <property type="protein sequence ID" value="GAF78696.1"/>
    <property type="molecule type" value="Genomic_DNA"/>
</dbReference>
<comment type="caution">
    <text evidence="1">The sequence shown here is derived from an EMBL/GenBank/DDBJ whole genome shotgun (WGS) entry which is preliminary data.</text>
</comment>
<sequence length="213" mass="22785">QFGAIALSYGATFPDINTPEAIKAWEVLVSMKDDFIPAVLNVDSCVAPMKRQEAWLSWMHCARAGQVYSSNPANFVVAPVPEGPAGIGSIAGVSGYGILKNAPHFELAIKFLEYITRPDMQVKIAKGTGGFIPPVEEALNYLGDDPEDEVVAKAVMVLSKGRVSGVPGGDYQDWGAVKKVFDDVFVEMVLNGDGTVDKALLNEAQAALDALRK</sequence>
<dbReference type="Pfam" id="PF13416">
    <property type="entry name" value="SBP_bac_8"/>
    <property type="match status" value="1"/>
</dbReference>
<dbReference type="Gene3D" id="3.40.190.10">
    <property type="entry name" value="Periplasmic binding protein-like II"/>
    <property type="match status" value="1"/>
</dbReference>
<name>X0SU69_9ZZZZ</name>
<evidence type="ECO:0000313" key="1">
    <source>
        <dbReference type="EMBL" id="GAF78696.1"/>
    </source>
</evidence>
<reference evidence="1" key="1">
    <citation type="journal article" date="2014" name="Front. Microbiol.">
        <title>High frequency of phylogenetically diverse reductive dehalogenase-homologous genes in deep subseafloor sedimentary metagenomes.</title>
        <authorList>
            <person name="Kawai M."/>
            <person name="Futagami T."/>
            <person name="Toyoda A."/>
            <person name="Takaki Y."/>
            <person name="Nishi S."/>
            <person name="Hori S."/>
            <person name="Arai W."/>
            <person name="Tsubouchi T."/>
            <person name="Morono Y."/>
            <person name="Uchiyama I."/>
            <person name="Ito T."/>
            <person name="Fujiyama A."/>
            <person name="Inagaki F."/>
            <person name="Takami H."/>
        </authorList>
    </citation>
    <scope>NUCLEOTIDE SEQUENCE</scope>
    <source>
        <strain evidence="1">Expedition CK06-06</strain>
    </source>
</reference>